<dbReference type="GeneID" id="30910406"/>
<keyword evidence="4" id="KW-1185">Reference proteome</keyword>
<feature type="region of interest" description="Disordered" evidence="1">
    <location>
        <begin position="871"/>
        <end position="938"/>
    </location>
</feature>
<feature type="compositionally biased region" description="Pro residues" evidence="1">
    <location>
        <begin position="900"/>
        <end position="912"/>
    </location>
</feature>
<evidence type="ECO:0000256" key="1">
    <source>
        <dbReference type="SAM" id="MobiDB-lite"/>
    </source>
</evidence>
<sequence>MYIFRGRIHHGFVLIMNNDVWGDINKEAKNMFTKISEDRSKTVPGYCTHGNTEPTSRIVTDPEEKACQYITKGLEHIYSIDIDQSDIKNGIGTDAQKRAEDDRLFKQAMLCFFLNAYADKLKEKVISPCTVGEDSIAQAFQRGNGQLKNWCKYKSGNSNDCVPCDRVSNLNCDVGVAKVKDKLETIIDNDTNITATLTHINSQTKSLCQRAQCVITQRTRDKRTERDEQGNAKVTAKEENIWEVWKGFTFRIRVYLYRITVDAAWSDAKGDLLVKLSEAMTMKQTEEDALCNNINGEAGKTATYAEKKACNYIVKGLKHIHSLQGDIINTNPKYQKNNRLFEQTMACLILNEYGRLLQEKSCIDKRTVESAFNIDGKLHKTACTGGNCDQCNWDPCSDFKIGKEDKRRKEIKKKLEEDENIQKTFTTIHNASNLCERVKCVTEKWGKNRVNGAKPAPWSNFWPNDVKNQLVNISGGMLQEKPNVDKECNSIPGLDSTNKEACNYIVRGLDHIYKIEKGKNGGQKMIQDNLIFHRTMSCVLLNAFADKLIERTNGHMCPITEEEIKKMFQRGNGKMGEWCKDKHGQDMECEMCDREPSLVCEVSGGSNTYTVKTEVNNLFNGNNGAKITETLTTINNINNTLCARANCVTTNWFKDRDEGGGKQDWCTYWDTDFKNRLMELSKDMTNNSKNMNNYCNNVGNEGSAEKKACVLITAGLKHIYEIKKDEVTERDPTEQEKKEKKAVHNVQFEQVMKCILLNEYVNKIKDKCKDVKEENKIIEMFQKGNDQMNTWCKERKKNGEANCIKCEREENLNCTLSVNEDLFDKGKSERCEIGKGSNRAQIRTKLKELFQKKEKEGDVKKVMEEINTICTVPPAPPIQPATAAKPAGGDGAERGRSDPEPPVTPVLLPAPPGNAHTTPAGKNNENEPKDKNKKKIKK</sequence>
<dbReference type="Pfam" id="PF12878">
    <property type="entry name" value="SICA_beta"/>
    <property type="match status" value="4"/>
</dbReference>
<feature type="domain" description="Schizont-infected cell agglutination extracellular beta" evidence="2">
    <location>
        <begin position="18"/>
        <end position="172"/>
    </location>
</feature>
<accession>A0A1B1E2H3</accession>
<dbReference type="VEuPathDB" id="PlasmoDB:PCOAH_00036750"/>
<dbReference type="InterPro" id="IPR024285">
    <property type="entry name" value="SICA_extracell_b"/>
</dbReference>
<dbReference type="RefSeq" id="XP_019915933.1">
    <property type="nucleotide sequence ID" value="XM_020060466.1"/>
</dbReference>
<feature type="domain" description="Schizont-infected cell agglutination extracellular beta" evidence="2">
    <location>
        <begin position="206"/>
        <end position="394"/>
    </location>
</feature>
<proteinExistence type="predicted"/>
<evidence type="ECO:0000313" key="4">
    <source>
        <dbReference type="Proteomes" id="UP000092716"/>
    </source>
</evidence>
<gene>
    <name evidence="3" type="ORF">PCOAH_00036750</name>
</gene>
<dbReference type="EMBL" id="CP016249">
    <property type="protein sequence ID" value="ANQ09238.1"/>
    <property type="molecule type" value="Genomic_DNA"/>
</dbReference>
<feature type="domain" description="Schizont-infected cell agglutination extracellular beta" evidence="2">
    <location>
        <begin position="433"/>
        <end position="593"/>
    </location>
</feature>
<name>A0A1B1E2H3_9APIC</name>
<evidence type="ECO:0000259" key="2">
    <source>
        <dbReference type="Pfam" id="PF12878"/>
    </source>
</evidence>
<protein>
    <submittedName>
        <fullName evidence="3">SICA antigen</fullName>
    </submittedName>
</protein>
<dbReference type="KEGG" id="pcot:PCOAH_00036750"/>
<organism evidence="3 4">
    <name type="scientific">Plasmodium coatneyi</name>
    <dbReference type="NCBI Taxonomy" id="208452"/>
    <lineage>
        <taxon>Eukaryota</taxon>
        <taxon>Sar</taxon>
        <taxon>Alveolata</taxon>
        <taxon>Apicomplexa</taxon>
        <taxon>Aconoidasida</taxon>
        <taxon>Haemosporida</taxon>
        <taxon>Plasmodiidae</taxon>
        <taxon>Plasmodium</taxon>
    </lineage>
</organism>
<dbReference type="Proteomes" id="UP000092716">
    <property type="component" value="Chromosome 11"/>
</dbReference>
<dbReference type="AlphaFoldDB" id="A0A1B1E2H3"/>
<evidence type="ECO:0000313" key="3">
    <source>
        <dbReference type="EMBL" id="ANQ09238.1"/>
    </source>
</evidence>
<feature type="domain" description="Schizont-infected cell agglutination extracellular beta" evidence="2">
    <location>
        <begin position="640"/>
        <end position="815"/>
    </location>
</feature>
<reference evidence="4" key="1">
    <citation type="submission" date="2016-06" db="EMBL/GenBank/DDBJ databases">
        <title>First high quality genome sequence of Plasmodium coatneyi using continuous long reads from single molecule, real-time sequencing.</title>
        <authorList>
            <person name="Chien J.-T."/>
            <person name="Pakala S.B."/>
            <person name="Geraldo J.A."/>
            <person name="Lapp S.A."/>
            <person name="Barnwell J.W."/>
            <person name="Kissinger J.C."/>
            <person name="Galinski M.R."/>
            <person name="Humphrey J.C."/>
        </authorList>
    </citation>
    <scope>NUCLEOTIDE SEQUENCE [LARGE SCALE GENOMIC DNA]</scope>
    <source>
        <strain evidence="4">Hackeri</strain>
    </source>
</reference>